<dbReference type="Gene3D" id="3.60.10.10">
    <property type="entry name" value="Endonuclease/exonuclease/phosphatase"/>
    <property type="match status" value="1"/>
</dbReference>
<dbReference type="PANTHER" id="PTHR15822">
    <property type="entry name" value="TRAF AND TNF RECEPTOR-ASSOCIATED PROTEIN"/>
    <property type="match status" value="1"/>
</dbReference>
<dbReference type="RefSeq" id="WP_083373111.1">
    <property type="nucleotide sequence ID" value="NZ_LT608328.1"/>
</dbReference>
<dbReference type="STRING" id="1642646.ING2E5A_0197"/>
<evidence type="ECO:0000256" key="4">
    <source>
        <dbReference type="ARBA" id="ARBA00022723"/>
    </source>
</evidence>
<keyword evidence="4" id="KW-0479">Metal-binding</keyword>
<dbReference type="AlphaFoldDB" id="A0A1G4G3C7"/>
<evidence type="ECO:0000256" key="3">
    <source>
        <dbReference type="ARBA" id="ARBA00022722"/>
    </source>
</evidence>
<feature type="domain" description="Endonuclease/exonuclease/phosphatase" evidence="10">
    <location>
        <begin position="113"/>
        <end position="365"/>
    </location>
</feature>
<keyword evidence="12" id="KW-1185">Reference proteome</keyword>
<feature type="transmembrane region" description="Helical" evidence="9">
    <location>
        <begin position="77"/>
        <end position="98"/>
    </location>
</feature>
<keyword evidence="9" id="KW-0472">Membrane</keyword>
<evidence type="ECO:0000259" key="10">
    <source>
        <dbReference type="Pfam" id="PF03372"/>
    </source>
</evidence>
<proteinExistence type="predicted"/>
<evidence type="ECO:0000256" key="1">
    <source>
        <dbReference type="ARBA" id="ARBA00001936"/>
    </source>
</evidence>
<dbReference type="GO" id="GO:0016787">
    <property type="term" value="F:hydrolase activity"/>
    <property type="evidence" value="ECO:0007669"/>
    <property type="project" value="UniProtKB-KW"/>
</dbReference>
<dbReference type="SUPFAM" id="SSF56219">
    <property type="entry name" value="DNase I-like"/>
    <property type="match status" value="1"/>
</dbReference>
<keyword evidence="6" id="KW-0378">Hydrolase</keyword>
<evidence type="ECO:0000256" key="8">
    <source>
        <dbReference type="ARBA" id="ARBA00023204"/>
    </source>
</evidence>
<keyword evidence="3" id="KW-0540">Nuclease</keyword>
<dbReference type="Pfam" id="PF03372">
    <property type="entry name" value="Exo_endo_phos"/>
    <property type="match status" value="1"/>
</dbReference>
<keyword evidence="9" id="KW-0812">Transmembrane</keyword>
<dbReference type="InterPro" id="IPR036691">
    <property type="entry name" value="Endo/exonu/phosph_ase_sf"/>
</dbReference>
<keyword evidence="8" id="KW-0234">DNA repair</keyword>
<reference evidence="11 12" key="1">
    <citation type="submission" date="2016-08" db="EMBL/GenBank/DDBJ databases">
        <authorList>
            <person name="Seilhamer J.J."/>
        </authorList>
    </citation>
    <scope>NUCLEOTIDE SEQUENCE [LARGE SCALE GENOMIC DNA]</scope>
    <source>
        <strain evidence="11">ING2-E5A</strain>
    </source>
</reference>
<evidence type="ECO:0000313" key="11">
    <source>
        <dbReference type="EMBL" id="SCM55277.1"/>
    </source>
</evidence>
<dbReference type="PANTHER" id="PTHR15822:SF4">
    <property type="entry name" value="TYROSYL-DNA PHOSPHODIESTERASE 2"/>
    <property type="match status" value="1"/>
</dbReference>
<feature type="transmembrane region" description="Helical" evidence="9">
    <location>
        <begin position="47"/>
        <end position="70"/>
    </location>
</feature>
<evidence type="ECO:0000256" key="6">
    <source>
        <dbReference type="ARBA" id="ARBA00022801"/>
    </source>
</evidence>
<name>A0A1G4G3C7_9BACT</name>
<dbReference type="CDD" id="cd09084">
    <property type="entry name" value="EEP-2"/>
    <property type="match status" value="1"/>
</dbReference>
<dbReference type="GO" id="GO:0006281">
    <property type="term" value="P:DNA repair"/>
    <property type="evidence" value="ECO:0007669"/>
    <property type="project" value="UniProtKB-KW"/>
</dbReference>
<evidence type="ECO:0000256" key="7">
    <source>
        <dbReference type="ARBA" id="ARBA00022842"/>
    </source>
</evidence>
<feature type="transmembrane region" description="Helical" evidence="9">
    <location>
        <begin position="21"/>
        <end position="41"/>
    </location>
</feature>
<keyword evidence="7" id="KW-0460">Magnesium</keyword>
<dbReference type="GO" id="GO:0046872">
    <property type="term" value="F:metal ion binding"/>
    <property type="evidence" value="ECO:0007669"/>
    <property type="project" value="UniProtKB-KW"/>
</dbReference>
<protein>
    <recommendedName>
        <fullName evidence="10">Endonuclease/exonuclease/phosphatase domain-containing protein</fullName>
    </recommendedName>
</protein>
<dbReference type="Proteomes" id="UP000178485">
    <property type="component" value="Chromosome i"/>
</dbReference>
<accession>A0A1G4G3C7</accession>
<organism evidence="11 12">
    <name type="scientific">Petrimonas mucosa</name>
    <dbReference type="NCBI Taxonomy" id="1642646"/>
    <lineage>
        <taxon>Bacteria</taxon>
        <taxon>Pseudomonadati</taxon>
        <taxon>Bacteroidota</taxon>
        <taxon>Bacteroidia</taxon>
        <taxon>Bacteroidales</taxon>
        <taxon>Dysgonomonadaceae</taxon>
        <taxon>Petrimonas</taxon>
    </lineage>
</organism>
<dbReference type="GO" id="GO:0004518">
    <property type="term" value="F:nuclease activity"/>
    <property type="evidence" value="ECO:0007669"/>
    <property type="project" value="UniProtKB-KW"/>
</dbReference>
<dbReference type="InterPro" id="IPR051547">
    <property type="entry name" value="TDP2-like"/>
</dbReference>
<evidence type="ECO:0000256" key="9">
    <source>
        <dbReference type="SAM" id="Phobius"/>
    </source>
</evidence>
<gene>
    <name evidence="11" type="ORF">ING2E5A_0197</name>
</gene>
<dbReference type="InterPro" id="IPR005135">
    <property type="entry name" value="Endo/exonuclease/phosphatase"/>
</dbReference>
<evidence type="ECO:0000256" key="5">
    <source>
        <dbReference type="ARBA" id="ARBA00022763"/>
    </source>
</evidence>
<dbReference type="EMBL" id="LT608328">
    <property type="protein sequence ID" value="SCM55277.1"/>
    <property type="molecule type" value="Genomic_DNA"/>
</dbReference>
<sequence>MPAKSRNRVSRFRRMVRNTIFATNIVAILLLFSSFLSWRVSPLKTNLFSYIGIMFGLIFLVNIIYLFWWVTFKKWKLAFVSLLSLLLCYKPVTTFFPMNIFPEKVPENCLKVLTYNVEGFANENRKEAREHPILDYIVETDADIVCLQEYLVSKTGQSIRSQRDVNRILNKYPYHAVTALEASGRYHIYGLACFSKYPIEMTKEIVFNSSFNGAALHIINVNGKKLAVVNVHLESNNISAADKKLYGDFIQNSDEVNLEDVTANIRSRLGRGYRIRAGQVVKVKEALSELDVDGSIICGDFNDTPISYVYAQMRRGMKDAFASTGFGPGITYHEDFFWFRIDNIMHSPNLKSYRAKVDKVPYSDHYPLTTFLKVE</sequence>
<dbReference type="KEGG" id="pmuc:ING2E5A_0197"/>
<keyword evidence="9" id="KW-1133">Transmembrane helix</keyword>
<evidence type="ECO:0000256" key="2">
    <source>
        <dbReference type="ARBA" id="ARBA00001946"/>
    </source>
</evidence>
<comment type="cofactor">
    <cofactor evidence="1">
        <name>Mn(2+)</name>
        <dbReference type="ChEBI" id="CHEBI:29035"/>
    </cofactor>
</comment>
<keyword evidence="5" id="KW-0227">DNA damage</keyword>
<comment type="cofactor">
    <cofactor evidence="2">
        <name>Mg(2+)</name>
        <dbReference type="ChEBI" id="CHEBI:18420"/>
    </cofactor>
</comment>
<evidence type="ECO:0000313" key="12">
    <source>
        <dbReference type="Proteomes" id="UP000178485"/>
    </source>
</evidence>